<evidence type="ECO:0000313" key="3">
    <source>
        <dbReference type="EMBL" id="JAS33454.1"/>
    </source>
</evidence>
<dbReference type="PROSITE" id="PS00028">
    <property type="entry name" value="ZINC_FINGER_C2H2_1"/>
    <property type="match status" value="1"/>
</dbReference>
<dbReference type="EMBL" id="GEDC01024794">
    <property type="protein sequence ID" value="JAS12504.1"/>
    <property type="molecule type" value="Transcribed_RNA"/>
</dbReference>
<protein>
    <recommendedName>
        <fullName evidence="1">C2H2-type domain-containing protein</fullName>
    </recommendedName>
</protein>
<dbReference type="InterPro" id="IPR013087">
    <property type="entry name" value="Znf_C2H2_type"/>
</dbReference>
<name>A0A1B6E6E8_9HEMI</name>
<evidence type="ECO:0000313" key="2">
    <source>
        <dbReference type="EMBL" id="JAS12504.1"/>
    </source>
</evidence>
<feature type="domain" description="C2H2-type" evidence="1">
    <location>
        <begin position="65"/>
        <end position="85"/>
    </location>
</feature>
<sequence>MSSSFAGSAFETLIKSEKIVEDLIDNSSTGQNQSKNLRKSFKVANNFEGYFKCRQENTGIKKLKCLDCKIIFEDHTSLYEHLFKHITQPRVILPEYQDLSTGKL</sequence>
<evidence type="ECO:0000259" key="1">
    <source>
        <dbReference type="PROSITE" id="PS00028"/>
    </source>
</evidence>
<gene>
    <name evidence="3" type="ORF">g.32610</name>
    <name evidence="4" type="ORF">g.32616</name>
    <name evidence="2" type="ORF">g.32617</name>
</gene>
<accession>A0A1B6E6E8</accession>
<proteinExistence type="predicted"/>
<dbReference type="EMBL" id="GEDC01003844">
    <property type="protein sequence ID" value="JAS33454.1"/>
    <property type="molecule type" value="Transcribed_RNA"/>
</dbReference>
<organism evidence="3">
    <name type="scientific">Clastoptera arizonana</name>
    <name type="common">Arizona spittle bug</name>
    <dbReference type="NCBI Taxonomy" id="38151"/>
    <lineage>
        <taxon>Eukaryota</taxon>
        <taxon>Metazoa</taxon>
        <taxon>Ecdysozoa</taxon>
        <taxon>Arthropoda</taxon>
        <taxon>Hexapoda</taxon>
        <taxon>Insecta</taxon>
        <taxon>Pterygota</taxon>
        <taxon>Neoptera</taxon>
        <taxon>Paraneoptera</taxon>
        <taxon>Hemiptera</taxon>
        <taxon>Auchenorrhyncha</taxon>
        <taxon>Cercopoidea</taxon>
        <taxon>Clastopteridae</taxon>
        <taxon>Clastoptera</taxon>
    </lineage>
</organism>
<reference evidence="3" key="1">
    <citation type="submission" date="2015-12" db="EMBL/GenBank/DDBJ databases">
        <title>De novo transcriptome assembly of four potential Pierce s Disease insect vectors from Arizona vineyards.</title>
        <authorList>
            <person name="Tassone E.E."/>
        </authorList>
    </citation>
    <scope>NUCLEOTIDE SEQUENCE</scope>
</reference>
<dbReference type="EMBL" id="GEDC01001626">
    <property type="protein sequence ID" value="JAS35672.1"/>
    <property type="molecule type" value="Transcribed_RNA"/>
</dbReference>
<evidence type="ECO:0000313" key="4">
    <source>
        <dbReference type="EMBL" id="JAS35672.1"/>
    </source>
</evidence>
<dbReference type="AlphaFoldDB" id="A0A1B6E6E8"/>